<protein>
    <submittedName>
        <fullName evidence="2">Uncharacterized protein</fullName>
    </submittedName>
</protein>
<feature type="transmembrane region" description="Helical" evidence="1">
    <location>
        <begin position="238"/>
        <end position="264"/>
    </location>
</feature>
<feature type="transmembrane region" description="Helical" evidence="1">
    <location>
        <begin position="60"/>
        <end position="79"/>
    </location>
</feature>
<dbReference type="RefSeq" id="WP_320327865.1">
    <property type="nucleotide sequence ID" value="NZ_JAVIIV010000011.1"/>
</dbReference>
<organism evidence="2 3">
    <name type="scientific">Mesorhizobium humile</name>
    <dbReference type="NCBI Taxonomy" id="3072313"/>
    <lineage>
        <taxon>Bacteria</taxon>
        <taxon>Pseudomonadati</taxon>
        <taxon>Pseudomonadota</taxon>
        <taxon>Alphaproteobacteria</taxon>
        <taxon>Hyphomicrobiales</taxon>
        <taxon>Phyllobacteriaceae</taxon>
        <taxon>Mesorhizobium</taxon>
    </lineage>
</organism>
<sequence>MPTWLKGMPFWILGVSSNYRSDWQYLIAASRMSSALSLATLFSLIAIVTKFTDLVNLGRPALYCFIFAAIAYALAILVIRFRAPAFLQEYPDYKSFDDKKHSHRWVLWQFHTNLIALKGGFKLLPQTVEKKLSVNVTTPPGRTRLPVVTAFVGPSIEKDTPLKNPDGSTVTYKMRVHDPLNFDRDLIMGFTMMSNIDNVERKYVLAIREDDAKCDLKCKELFWIILTAAAKENTYSRWFAWALVRLSVLLLIFAVIVAVVHALWLPAPNAPSSFKYIYADIVPKTVGPRS</sequence>
<proteinExistence type="predicted"/>
<gene>
    <name evidence="2" type="ORF">RFM52_17650</name>
</gene>
<dbReference type="EMBL" id="JAVIIV010000011">
    <property type="protein sequence ID" value="MDX8487035.1"/>
    <property type="molecule type" value="Genomic_DNA"/>
</dbReference>
<name>A0ABU4YJC5_9HYPH</name>
<feature type="transmembrane region" description="Helical" evidence="1">
    <location>
        <begin position="25"/>
        <end position="48"/>
    </location>
</feature>
<evidence type="ECO:0000313" key="2">
    <source>
        <dbReference type="EMBL" id="MDX8487035.1"/>
    </source>
</evidence>
<comment type="caution">
    <text evidence="2">The sequence shown here is derived from an EMBL/GenBank/DDBJ whole genome shotgun (WGS) entry which is preliminary data.</text>
</comment>
<reference evidence="2 3" key="1">
    <citation type="submission" date="2023-08" db="EMBL/GenBank/DDBJ databases">
        <title>Implementing the SeqCode for naming new Mesorhizobium species isolated from Vachellia karroo root nodules.</title>
        <authorList>
            <person name="Van Lill M."/>
        </authorList>
    </citation>
    <scope>NUCLEOTIDE SEQUENCE [LARGE SCALE GENOMIC DNA]</scope>
    <source>
        <strain evidence="2 3">VK2B</strain>
    </source>
</reference>
<evidence type="ECO:0000313" key="3">
    <source>
        <dbReference type="Proteomes" id="UP001280156"/>
    </source>
</evidence>
<keyword evidence="1" id="KW-0812">Transmembrane</keyword>
<keyword evidence="3" id="KW-1185">Reference proteome</keyword>
<keyword evidence="1" id="KW-0472">Membrane</keyword>
<evidence type="ECO:0000256" key="1">
    <source>
        <dbReference type="SAM" id="Phobius"/>
    </source>
</evidence>
<accession>A0ABU4YJC5</accession>
<dbReference type="Proteomes" id="UP001280156">
    <property type="component" value="Unassembled WGS sequence"/>
</dbReference>
<keyword evidence="1" id="KW-1133">Transmembrane helix</keyword>